<protein>
    <recommendedName>
        <fullName evidence="9">H/ACA ribonucleoprotein complex subunit</fullName>
    </recommendedName>
</protein>
<feature type="compositionally biased region" description="Gly residues" evidence="10">
    <location>
        <begin position="156"/>
        <end position="176"/>
    </location>
</feature>
<dbReference type="PANTHER" id="PTHR23237:SF6">
    <property type="entry name" value="H_ACA RIBONUCLEOPROTEIN COMPLEX SUBUNIT 1"/>
    <property type="match status" value="1"/>
</dbReference>
<dbReference type="AlphaFoldDB" id="A0A8S1F7Y3"/>
<organism evidence="11 12">
    <name type="scientific">Caenorhabditis bovis</name>
    <dbReference type="NCBI Taxonomy" id="2654633"/>
    <lineage>
        <taxon>Eukaryota</taxon>
        <taxon>Metazoa</taxon>
        <taxon>Ecdysozoa</taxon>
        <taxon>Nematoda</taxon>
        <taxon>Chromadorea</taxon>
        <taxon>Rhabditida</taxon>
        <taxon>Rhabditina</taxon>
        <taxon>Rhabditomorpha</taxon>
        <taxon>Rhabditoidea</taxon>
        <taxon>Rhabditidae</taxon>
        <taxon>Peloderinae</taxon>
        <taxon>Caenorhabditis</taxon>
    </lineage>
</organism>
<evidence type="ECO:0000256" key="8">
    <source>
        <dbReference type="ARBA" id="ARBA00066217"/>
    </source>
</evidence>
<name>A0A8S1F7Y3_9PELO</name>
<evidence type="ECO:0000256" key="6">
    <source>
        <dbReference type="ARBA" id="ARBA00023274"/>
    </source>
</evidence>
<dbReference type="FunFam" id="2.40.10.230:FF:000001">
    <property type="entry name" value="H/ACA ribonucleoprotein complex subunit"/>
    <property type="match status" value="1"/>
</dbReference>
<accession>A0A8S1F7Y3</accession>
<keyword evidence="2 9" id="KW-0690">Ribosome biogenesis</keyword>
<dbReference type="InterPro" id="IPR038664">
    <property type="entry name" value="Gar1/Naf1_Cbf5-bd_sf"/>
</dbReference>
<evidence type="ECO:0000256" key="7">
    <source>
        <dbReference type="ARBA" id="ARBA00038293"/>
    </source>
</evidence>
<evidence type="ECO:0000256" key="2">
    <source>
        <dbReference type="ARBA" id="ARBA00022517"/>
    </source>
</evidence>
<dbReference type="GO" id="GO:0000454">
    <property type="term" value="P:snoRNA guided rRNA pseudouridine synthesis"/>
    <property type="evidence" value="ECO:0007669"/>
    <property type="project" value="TreeGrafter"/>
</dbReference>
<comment type="subunit">
    <text evidence="8">Component of the small nucleolar ribonucleoprotein particle containing H/ACA-type snoRNAs (H/ACA snoRNPs).</text>
</comment>
<keyword evidence="5 9" id="KW-0539">Nucleus</keyword>
<proteinExistence type="inferred from homology"/>
<comment type="subunit">
    <text evidence="9">Component of the small nucleolar ribonucleoprotein particles containing H/ACA-type snoRNAs (H/ACA snoRNPs).</text>
</comment>
<dbReference type="Proteomes" id="UP000494206">
    <property type="component" value="Unassembled WGS sequence"/>
</dbReference>
<comment type="subcellular location">
    <subcellularLocation>
        <location evidence="1 9">Nucleus</location>
        <location evidence="1 9">Nucleolus</location>
    </subcellularLocation>
</comment>
<evidence type="ECO:0000313" key="11">
    <source>
        <dbReference type="EMBL" id="CAB3409016.1"/>
    </source>
</evidence>
<reference evidence="11 12" key="1">
    <citation type="submission" date="2020-04" db="EMBL/GenBank/DDBJ databases">
        <authorList>
            <person name="Laetsch R D."/>
            <person name="Stevens L."/>
            <person name="Kumar S."/>
            <person name="Blaxter L. M."/>
        </authorList>
    </citation>
    <scope>NUCLEOTIDE SEQUENCE [LARGE SCALE GENOMIC DNA]</scope>
</reference>
<dbReference type="PANTHER" id="PTHR23237">
    <property type="entry name" value="NUCLEOLAR PROTEIN FAMILY A MEMBER 1 SNORNP PROTEIN GAR1"/>
    <property type="match status" value="1"/>
</dbReference>
<evidence type="ECO:0000256" key="4">
    <source>
        <dbReference type="ARBA" id="ARBA00022884"/>
    </source>
</evidence>
<evidence type="ECO:0000256" key="10">
    <source>
        <dbReference type="SAM" id="MobiDB-lite"/>
    </source>
</evidence>
<feature type="compositionally biased region" description="Gly residues" evidence="10">
    <location>
        <begin position="1"/>
        <end position="40"/>
    </location>
</feature>
<evidence type="ECO:0000256" key="3">
    <source>
        <dbReference type="ARBA" id="ARBA00022552"/>
    </source>
</evidence>
<keyword evidence="4 9" id="KW-0694">RNA-binding</keyword>
<feature type="region of interest" description="Disordered" evidence="10">
    <location>
        <begin position="131"/>
        <end position="232"/>
    </location>
</feature>
<dbReference type="InterPro" id="IPR007504">
    <property type="entry name" value="H/ACA_rnp_Gar1/Naf1"/>
</dbReference>
<dbReference type="EMBL" id="CADEPM010000008">
    <property type="protein sequence ID" value="CAB3409016.1"/>
    <property type="molecule type" value="Genomic_DNA"/>
</dbReference>
<dbReference type="Gene3D" id="2.40.10.230">
    <property type="entry name" value="Probable tRNA pseudouridine synthase domain"/>
    <property type="match status" value="1"/>
</dbReference>
<comment type="similarity">
    <text evidence="7 9">Belongs to the GAR1 family.</text>
</comment>
<evidence type="ECO:0000256" key="1">
    <source>
        <dbReference type="ARBA" id="ARBA00004604"/>
    </source>
</evidence>
<dbReference type="InterPro" id="IPR009000">
    <property type="entry name" value="Transl_B-barrel_sf"/>
</dbReference>
<comment type="function">
    <text evidence="9">Required for ribosome biogenesis. Part of a complex which catalyzes pseudouridylation of rRNA. This involves the isomerization of uridine such that the ribose is subsequently attached to C5, instead of the normal N1. Pseudouridine ("psi") residues may serve to stabilize the conformation of rRNAs.</text>
</comment>
<evidence type="ECO:0000256" key="9">
    <source>
        <dbReference type="RuleBase" id="RU364004"/>
    </source>
</evidence>
<dbReference type="GO" id="GO:0031429">
    <property type="term" value="C:box H/ACA snoRNP complex"/>
    <property type="evidence" value="ECO:0007669"/>
    <property type="project" value="TreeGrafter"/>
</dbReference>
<dbReference type="OrthoDB" id="2187159at2759"/>
<dbReference type="Pfam" id="PF04410">
    <property type="entry name" value="Gar1"/>
    <property type="match status" value="1"/>
</dbReference>
<sequence length="232" mass="23887">MSFRGRGGGTRGGGFRGGRGSGNSRGGNRGSFGGNRGGYDQGPPDEVTLLGVFSHTCQDDIVCNNTSGKIPYFNAPVYFANKEQVGKVDEIFGSPGENGFSVTLAQGIKASSFKSGSELFIDPGKLLPVERFLPNSGGGRGRGGRGRSGGDRGSRGRGGFGNNRGGFGGGRGGGFRGGDRGNRGGGFRGGDRGGFRGGRGGGDRGKRNTWGCGFKRSFDGGFNSSNKRTKFD</sequence>
<gene>
    <name evidence="11" type="ORF">CBOVIS_LOCUS10723</name>
</gene>
<evidence type="ECO:0000256" key="5">
    <source>
        <dbReference type="ARBA" id="ARBA00023242"/>
    </source>
</evidence>
<keyword evidence="3 9" id="KW-0698">rRNA processing</keyword>
<evidence type="ECO:0000313" key="12">
    <source>
        <dbReference type="Proteomes" id="UP000494206"/>
    </source>
</evidence>
<keyword evidence="12" id="KW-1185">Reference proteome</keyword>
<keyword evidence="6 9" id="KW-0687">Ribonucleoprotein</keyword>
<feature type="region of interest" description="Disordered" evidence="10">
    <location>
        <begin position="1"/>
        <end position="43"/>
    </location>
</feature>
<dbReference type="SUPFAM" id="SSF50447">
    <property type="entry name" value="Translation proteins"/>
    <property type="match status" value="1"/>
</dbReference>
<dbReference type="GO" id="GO:0034513">
    <property type="term" value="F:box H/ACA snoRNA binding"/>
    <property type="evidence" value="ECO:0007669"/>
    <property type="project" value="TreeGrafter"/>
</dbReference>
<comment type="caution">
    <text evidence="11">The sequence shown here is derived from an EMBL/GenBank/DDBJ whole genome shotgun (WGS) entry which is preliminary data.</text>
</comment>